<accession>A0A1I4UZT6</accession>
<evidence type="ECO:0000256" key="1">
    <source>
        <dbReference type="ARBA" id="ARBA00005417"/>
    </source>
</evidence>
<keyword evidence="7" id="KW-1185">Reference proteome</keyword>
<dbReference type="AlphaFoldDB" id="A0A1I4UZT6"/>
<dbReference type="Gene3D" id="2.70.50.60">
    <property type="entry name" value="abc- transporter (atp binding component) like domain"/>
    <property type="match status" value="1"/>
</dbReference>
<dbReference type="GO" id="GO:0140359">
    <property type="term" value="F:ABC-type transporter activity"/>
    <property type="evidence" value="ECO:0007669"/>
    <property type="project" value="InterPro"/>
</dbReference>
<dbReference type="PANTHER" id="PTHR46743:SF2">
    <property type="entry name" value="TEICHOIC ACIDS EXPORT ATP-BINDING PROTEIN TAGH"/>
    <property type="match status" value="1"/>
</dbReference>
<dbReference type="InterPro" id="IPR027417">
    <property type="entry name" value="P-loop_NTPase"/>
</dbReference>
<dbReference type="RefSeq" id="WP_093395567.1">
    <property type="nucleotide sequence ID" value="NZ_FOUU01000007.1"/>
</dbReference>
<dbReference type="CDD" id="cd03220">
    <property type="entry name" value="ABC_KpsT_Wzt"/>
    <property type="match status" value="1"/>
</dbReference>
<dbReference type="Gene3D" id="3.40.50.300">
    <property type="entry name" value="P-loop containing nucleotide triphosphate hydrolases"/>
    <property type="match status" value="1"/>
</dbReference>
<keyword evidence="3" id="KW-0547">Nucleotide-binding</keyword>
<dbReference type="InterPro" id="IPR050683">
    <property type="entry name" value="Bact_Polysacc_Export_ATP-bd"/>
</dbReference>
<dbReference type="InterPro" id="IPR003439">
    <property type="entry name" value="ABC_transporter-like_ATP-bd"/>
</dbReference>
<keyword evidence="2" id="KW-0813">Transport</keyword>
<name>A0A1I4UZT6_9BACT</name>
<gene>
    <name evidence="6" type="ORF">SAMN05660836_02065</name>
</gene>
<dbReference type="InterPro" id="IPR029439">
    <property type="entry name" value="Wzt_C"/>
</dbReference>
<dbReference type="Proteomes" id="UP000199611">
    <property type="component" value="Unassembled WGS sequence"/>
</dbReference>
<evidence type="ECO:0000313" key="6">
    <source>
        <dbReference type="EMBL" id="SFM94484.1"/>
    </source>
</evidence>
<dbReference type="SMART" id="SM00382">
    <property type="entry name" value="AAA"/>
    <property type="match status" value="1"/>
</dbReference>
<dbReference type="Pfam" id="PF00005">
    <property type="entry name" value="ABC_tran"/>
    <property type="match status" value="1"/>
</dbReference>
<evidence type="ECO:0000256" key="3">
    <source>
        <dbReference type="ARBA" id="ARBA00022741"/>
    </source>
</evidence>
<proteinExistence type="inferred from homology"/>
<dbReference type="GO" id="GO:0016020">
    <property type="term" value="C:membrane"/>
    <property type="evidence" value="ECO:0007669"/>
    <property type="project" value="InterPro"/>
</dbReference>
<dbReference type="InterPro" id="IPR015860">
    <property type="entry name" value="ABC_transpr_TagH-like"/>
</dbReference>
<dbReference type="PROSITE" id="PS50893">
    <property type="entry name" value="ABC_TRANSPORTER_2"/>
    <property type="match status" value="1"/>
</dbReference>
<sequence>MKYSENDAVIEVRDLSKQFRLYRKPSDQLWELITRRTRHQVKAALRNVSFTVRKGESLGIIGENGAGKSTLLQILAGTLPPSSGHVKIHGRVLAILELGTGFYPDFTGRENVVNYARLLGFDESSLRRKIEEIREFSELGSAFDLPVKTYSTGMVMRLAFSVVSSFDPEIMIIDEALSVGDAYFQKKCIDRIAGFQRSGGTLLLCSHAMYHISLMCQRVLWLKDGRIYMEGSPNEVIPQYEWYMFERERNRTLQMEKMGTDPENGSPVCIHECFANADARTPVRTGDTLEVTIKTKAINPQIPYHVAVSVKSFTGWGIFMAGTHLDGIPPLTGDRTVKVQFPDLPLLGGNYYVHVRIFDDRGLVVFDERIVDNIIVAKESSHVGICRLEHKWTVD</sequence>
<evidence type="ECO:0000256" key="2">
    <source>
        <dbReference type="ARBA" id="ARBA00022448"/>
    </source>
</evidence>
<reference evidence="6 7" key="1">
    <citation type="submission" date="2016-10" db="EMBL/GenBank/DDBJ databases">
        <authorList>
            <person name="de Groot N.N."/>
        </authorList>
    </citation>
    <scope>NUCLEOTIDE SEQUENCE [LARGE SCALE GENOMIC DNA]</scope>
    <source>
        <strain evidence="6 7">DSM 9990</strain>
    </source>
</reference>
<dbReference type="GO" id="GO:0016887">
    <property type="term" value="F:ATP hydrolysis activity"/>
    <property type="evidence" value="ECO:0007669"/>
    <property type="project" value="InterPro"/>
</dbReference>
<dbReference type="SUPFAM" id="SSF52540">
    <property type="entry name" value="P-loop containing nucleoside triphosphate hydrolases"/>
    <property type="match status" value="1"/>
</dbReference>
<dbReference type="Pfam" id="PF14524">
    <property type="entry name" value="Wzt_C"/>
    <property type="match status" value="1"/>
</dbReference>
<organism evidence="6 7">
    <name type="scientific">Thermodesulforhabdus norvegica</name>
    <dbReference type="NCBI Taxonomy" id="39841"/>
    <lineage>
        <taxon>Bacteria</taxon>
        <taxon>Pseudomonadati</taxon>
        <taxon>Thermodesulfobacteriota</taxon>
        <taxon>Syntrophobacteria</taxon>
        <taxon>Syntrophobacterales</taxon>
        <taxon>Thermodesulforhabdaceae</taxon>
        <taxon>Thermodesulforhabdus</taxon>
    </lineage>
</organism>
<comment type="similarity">
    <text evidence="1">Belongs to the ABC transporter superfamily.</text>
</comment>
<dbReference type="CDD" id="cd10147">
    <property type="entry name" value="Wzt_C-like"/>
    <property type="match status" value="1"/>
</dbReference>
<dbReference type="PANTHER" id="PTHR46743">
    <property type="entry name" value="TEICHOIC ACIDS EXPORT ATP-BINDING PROTEIN TAGH"/>
    <property type="match status" value="1"/>
</dbReference>
<dbReference type="OrthoDB" id="9809450at2"/>
<feature type="domain" description="ABC transporter" evidence="5">
    <location>
        <begin position="10"/>
        <end position="249"/>
    </location>
</feature>
<dbReference type="InterPro" id="IPR003593">
    <property type="entry name" value="AAA+_ATPase"/>
</dbReference>
<protein>
    <submittedName>
        <fullName evidence="6">Lipopolysaccharide transport system ATP-binding protein</fullName>
    </submittedName>
</protein>
<evidence type="ECO:0000313" key="7">
    <source>
        <dbReference type="Proteomes" id="UP000199611"/>
    </source>
</evidence>
<evidence type="ECO:0000256" key="4">
    <source>
        <dbReference type="ARBA" id="ARBA00022840"/>
    </source>
</evidence>
<dbReference type="EMBL" id="FOUU01000007">
    <property type="protein sequence ID" value="SFM94484.1"/>
    <property type="molecule type" value="Genomic_DNA"/>
</dbReference>
<dbReference type="GO" id="GO:0005524">
    <property type="term" value="F:ATP binding"/>
    <property type="evidence" value="ECO:0007669"/>
    <property type="project" value="UniProtKB-KW"/>
</dbReference>
<keyword evidence="4 6" id="KW-0067">ATP-binding</keyword>
<evidence type="ECO:0000259" key="5">
    <source>
        <dbReference type="PROSITE" id="PS50893"/>
    </source>
</evidence>
<dbReference type="STRING" id="39841.SAMN05660836_02065"/>